<evidence type="ECO:0000313" key="2">
    <source>
        <dbReference type="Proteomes" id="UP000814140"/>
    </source>
</evidence>
<evidence type="ECO:0000313" key="1">
    <source>
        <dbReference type="EMBL" id="KAI0060511.1"/>
    </source>
</evidence>
<comment type="caution">
    <text evidence="1">The sequence shown here is derived from an EMBL/GenBank/DDBJ whole genome shotgun (WGS) entry which is preliminary data.</text>
</comment>
<organism evidence="1 2">
    <name type="scientific">Artomyces pyxidatus</name>
    <dbReference type="NCBI Taxonomy" id="48021"/>
    <lineage>
        <taxon>Eukaryota</taxon>
        <taxon>Fungi</taxon>
        <taxon>Dikarya</taxon>
        <taxon>Basidiomycota</taxon>
        <taxon>Agaricomycotina</taxon>
        <taxon>Agaricomycetes</taxon>
        <taxon>Russulales</taxon>
        <taxon>Auriscalpiaceae</taxon>
        <taxon>Artomyces</taxon>
    </lineage>
</organism>
<keyword evidence="2" id="KW-1185">Reference proteome</keyword>
<reference evidence="1" key="1">
    <citation type="submission" date="2021-03" db="EMBL/GenBank/DDBJ databases">
        <authorList>
            <consortium name="DOE Joint Genome Institute"/>
            <person name="Ahrendt S."/>
            <person name="Looney B.P."/>
            <person name="Miyauchi S."/>
            <person name="Morin E."/>
            <person name="Drula E."/>
            <person name="Courty P.E."/>
            <person name="Chicoki N."/>
            <person name="Fauchery L."/>
            <person name="Kohler A."/>
            <person name="Kuo A."/>
            <person name="Labutti K."/>
            <person name="Pangilinan J."/>
            <person name="Lipzen A."/>
            <person name="Riley R."/>
            <person name="Andreopoulos W."/>
            <person name="He G."/>
            <person name="Johnson J."/>
            <person name="Barry K.W."/>
            <person name="Grigoriev I.V."/>
            <person name="Nagy L."/>
            <person name="Hibbett D."/>
            <person name="Henrissat B."/>
            <person name="Matheny P.B."/>
            <person name="Labbe J."/>
            <person name="Martin F."/>
        </authorList>
    </citation>
    <scope>NUCLEOTIDE SEQUENCE</scope>
    <source>
        <strain evidence="1">HHB10654</strain>
    </source>
</reference>
<dbReference type="EMBL" id="MU277218">
    <property type="protein sequence ID" value="KAI0060511.1"/>
    <property type="molecule type" value="Genomic_DNA"/>
</dbReference>
<proteinExistence type="predicted"/>
<accession>A0ACB8SXF0</accession>
<protein>
    <submittedName>
        <fullName evidence="1">Alpha/beta-hydrolase</fullName>
    </submittedName>
</protein>
<gene>
    <name evidence="1" type="ORF">BV25DRAFT_1917611</name>
</gene>
<dbReference type="Proteomes" id="UP000814140">
    <property type="component" value="Unassembled WGS sequence"/>
</dbReference>
<name>A0ACB8SXF0_9AGAM</name>
<sequence length="327" mass="36064">MDASAYKKLTTSRRYTYSYYRKVAEGSKPTLVFLHGFPSISYDWVHQVTFFQARGYGLIVLDMLGYAGTDKPTDPSAYVGSGLAKDVVDILDAENVTKAIVVGHDWGSGVASRLVNFYPDRVAALAFVALAYLQPTPGVDFATFAAAAKQLAGYELFGYWTFFSSEGADKLIESRFDSFFSVFFPSEPSLTREHLGPFGAYEAWIKSDRRSPLPGYMTEADKQRRREVLLEGGFAAPLCYYKVMTQGLEAADSKNIPKESAEVKQPVFFAACKKDTICLPALGYTSIAASVRGPVTTQEFDADHWAMLSHAEELNDALLGWLNGLSD</sequence>
<reference evidence="1" key="2">
    <citation type="journal article" date="2022" name="New Phytol.">
        <title>Evolutionary transition to the ectomycorrhizal habit in the genomes of a hyperdiverse lineage of mushroom-forming fungi.</title>
        <authorList>
            <person name="Looney B."/>
            <person name="Miyauchi S."/>
            <person name="Morin E."/>
            <person name="Drula E."/>
            <person name="Courty P.E."/>
            <person name="Kohler A."/>
            <person name="Kuo A."/>
            <person name="LaButti K."/>
            <person name="Pangilinan J."/>
            <person name="Lipzen A."/>
            <person name="Riley R."/>
            <person name="Andreopoulos W."/>
            <person name="He G."/>
            <person name="Johnson J."/>
            <person name="Nolan M."/>
            <person name="Tritt A."/>
            <person name="Barry K.W."/>
            <person name="Grigoriev I.V."/>
            <person name="Nagy L.G."/>
            <person name="Hibbett D."/>
            <person name="Henrissat B."/>
            <person name="Matheny P.B."/>
            <person name="Labbe J."/>
            <person name="Martin F.M."/>
        </authorList>
    </citation>
    <scope>NUCLEOTIDE SEQUENCE</scope>
    <source>
        <strain evidence="1">HHB10654</strain>
    </source>
</reference>